<dbReference type="PRINTS" id="PR00900">
    <property type="entry name" value="PHEROMONEAR"/>
</dbReference>
<comment type="subcellular location">
    <subcellularLocation>
        <location evidence="1">Membrane</location>
        <topology evidence="1">Multi-pass membrane protein</topology>
    </subcellularLocation>
</comment>
<feature type="transmembrane region" description="Helical" evidence="10">
    <location>
        <begin position="202"/>
        <end position="222"/>
    </location>
</feature>
<dbReference type="KEGG" id="gtr:GLOTRDRAFT_75743"/>
<evidence type="ECO:0000313" key="11">
    <source>
        <dbReference type="EMBL" id="EPQ55602.1"/>
    </source>
</evidence>
<keyword evidence="9" id="KW-0807">Transducer</keyword>
<organism evidence="11 12">
    <name type="scientific">Gloeophyllum trabeum (strain ATCC 11539 / FP-39264 / Madison 617)</name>
    <name type="common">Brown rot fungus</name>
    <dbReference type="NCBI Taxonomy" id="670483"/>
    <lineage>
        <taxon>Eukaryota</taxon>
        <taxon>Fungi</taxon>
        <taxon>Dikarya</taxon>
        <taxon>Basidiomycota</taxon>
        <taxon>Agaricomycotina</taxon>
        <taxon>Agaricomycetes</taxon>
        <taxon>Gloeophyllales</taxon>
        <taxon>Gloeophyllaceae</taxon>
        <taxon>Gloeophyllum</taxon>
    </lineage>
</organism>
<feature type="transmembrane region" description="Helical" evidence="10">
    <location>
        <begin position="260"/>
        <end position="284"/>
    </location>
</feature>
<dbReference type="GO" id="GO:0004933">
    <property type="term" value="F:mating-type a-factor pheromone receptor activity"/>
    <property type="evidence" value="ECO:0007669"/>
    <property type="project" value="InterPro"/>
</dbReference>
<feature type="transmembrane region" description="Helical" evidence="10">
    <location>
        <begin position="155"/>
        <end position="181"/>
    </location>
</feature>
<keyword evidence="3" id="KW-0589">Pheromone response</keyword>
<dbReference type="GeneID" id="19308540"/>
<dbReference type="CDD" id="cd14966">
    <property type="entry name" value="7tmD_STE3"/>
    <property type="match status" value="1"/>
</dbReference>
<dbReference type="OMA" id="IPPLIWH"/>
<reference evidence="11 12" key="1">
    <citation type="journal article" date="2012" name="Science">
        <title>The Paleozoic origin of enzymatic lignin decomposition reconstructed from 31 fungal genomes.</title>
        <authorList>
            <person name="Floudas D."/>
            <person name="Binder M."/>
            <person name="Riley R."/>
            <person name="Barry K."/>
            <person name="Blanchette R.A."/>
            <person name="Henrissat B."/>
            <person name="Martinez A.T."/>
            <person name="Otillar R."/>
            <person name="Spatafora J.W."/>
            <person name="Yadav J.S."/>
            <person name="Aerts A."/>
            <person name="Benoit I."/>
            <person name="Boyd A."/>
            <person name="Carlson A."/>
            <person name="Copeland A."/>
            <person name="Coutinho P.M."/>
            <person name="de Vries R.P."/>
            <person name="Ferreira P."/>
            <person name="Findley K."/>
            <person name="Foster B."/>
            <person name="Gaskell J."/>
            <person name="Glotzer D."/>
            <person name="Gorecki P."/>
            <person name="Heitman J."/>
            <person name="Hesse C."/>
            <person name="Hori C."/>
            <person name="Igarashi K."/>
            <person name="Jurgens J.A."/>
            <person name="Kallen N."/>
            <person name="Kersten P."/>
            <person name="Kohler A."/>
            <person name="Kuees U."/>
            <person name="Kumar T.K.A."/>
            <person name="Kuo A."/>
            <person name="LaButti K."/>
            <person name="Larrondo L.F."/>
            <person name="Lindquist E."/>
            <person name="Ling A."/>
            <person name="Lombard V."/>
            <person name="Lucas S."/>
            <person name="Lundell T."/>
            <person name="Martin R."/>
            <person name="McLaughlin D.J."/>
            <person name="Morgenstern I."/>
            <person name="Morin E."/>
            <person name="Murat C."/>
            <person name="Nagy L.G."/>
            <person name="Nolan M."/>
            <person name="Ohm R.A."/>
            <person name="Patyshakuliyeva A."/>
            <person name="Rokas A."/>
            <person name="Ruiz-Duenas F.J."/>
            <person name="Sabat G."/>
            <person name="Salamov A."/>
            <person name="Samejima M."/>
            <person name="Schmutz J."/>
            <person name="Slot J.C."/>
            <person name="St John F."/>
            <person name="Stenlid J."/>
            <person name="Sun H."/>
            <person name="Sun S."/>
            <person name="Syed K."/>
            <person name="Tsang A."/>
            <person name="Wiebenga A."/>
            <person name="Young D."/>
            <person name="Pisabarro A."/>
            <person name="Eastwood D.C."/>
            <person name="Martin F."/>
            <person name="Cullen D."/>
            <person name="Grigoriev I.V."/>
            <person name="Hibbett D.S."/>
        </authorList>
    </citation>
    <scope>NUCLEOTIDE SEQUENCE [LARGE SCALE GENOMIC DNA]</scope>
    <source>
        <strain evidence="11 12">ATCC 11539</strain>
    </source>
</reference>
<evidence type="ECO:0000256" key="4">
    <source>
        <dbReference type="ARBA" id="ARBA00022692"/>
    </source>
</evidence>
<gene>
    <name evidence="11" type="ORF">GLOTRDRAFT_75743</name>
</gene>
<evidence type="ECO:0000256" key="10">
    <source>
        <dbReference type="SAM" id="Phobius"/>
    </source>
</evidence>
<dbReference type="InterPro" id="IPR001546">
    <property type="entry name" value="GPCR_Pheromne_A_rcpt"/>
</dbReference>
<feature type="transmembrane region" description="Helical" evidence="10">
    <location>
        <begin position="110"/>
        <end position="130"/>
    </location>
</feature>
<dbReference type="Pfam" id="PF02076">
    <property type="entry name" value="STE3"/>
    <property type="match status" value="1"/>
</dbReference>
<comment type="similarity">
    <text evidence="2">Belongs to the G-protein coupled receptor 4 family.</text>
</comment>
<dbReference type="eggNOG" id="ENOG502S44N">
    <property type="taxonomic scope" value="Eukaryota"/>
</dbReference>
<keyword evidence="5 10" id="KW-1133">Transmembrane helix</keyword>
<evidence type="ECO:0000256" key="1">
    <source>
        <dbReference type="ARBA" id="ARBA00004141"/>
    </source>
</evidence>
<dbReference type="EMBL" id="KB469301">
    <property type="protein sequence ID" value="EPQ55602.1"/>
    <property type="molecule type" value="Genomic_DNA"/>
</dbReference>
<keyword evidence="6" id="KW-0297">G-protein coupled receptor</keyword>
<keyword evidence="4 10" id="KW-0812">Transmembrane</keyword>
<protein>
    <submittedName>
        <fullName evidence="11">STE3-domain-containing protein</fullName>
    </submittedName>
</protein>
<keyword evidence="8" id="KW-0675">Receptor</keyword>
<dbReference type="GO" id="GO:0000750">
    <property type="term" value="P:pheromone-dependent signal transduction involved in conjugation with cellular fusion"/>
    <property type="evidence" value="ECO:0007669"/>
    <property type="project" value="TreeGrafter"/>
</dbReference>
<dbReference type="GO" id="GO:0005886">
    <property type="term" value="C:plasma membrane"/>
    <property type="evidence" value="ECO:0007669"/>
    <property type="project" value="TreeGrafter"/>
</dbReference>
<dbReference type="InterPro" id="IPR001499">
    <property type="entry name" value="GPCR_STE3"/>
</dbReference>
<name>S7Q7U2_GLOTA</name>
<dbReference type="OrthoDB" id="2874149at2759"/>
<dbReference type="PANTHER" id="PTHR28097">
    <property type="entry name" value="PHEROMONE A FACTOR RECEPTOR"/>
    <property type="match status" value="1"/>
</dbReference>
<evidence type="ECO:0000313" key="12">
    <source>
        <dbReference type="Proteomes" id="UP000030669"/>
    </source>
</evidence>
<evidence type="ECO:0000256" key="7">
    <source>
        <dbReference type="ARBA" id="ARBA00023136"/>
    </source>
</evidence>
<sequence length="401" mass="45644">MFAGLPVGAFLAALLVLVPLPWHWQARNVATLSIIAWLFVVNIIYGINAIIWGSDAIIRFAPWCDIVTKIQIGSNVALPAACFCLDWNLASVASINRVRITTQDRRRRRIFELVICWGVPAVYMTLHYIVQGHRFDIVQGFGCRPTTYVSWPGVLIIWVIPLLFTLAACRFAGLALYYFILQRAMFSKHLQSTNSGLTPSRYLRLLALSLAEMFWGLLVTILNMRFSLQAGLRPWISWENVHSDFSRINQYPLLAIPSTALSWTLFLWWTVPVSAMLFFLFFAFGEDAMREYRAAVGWVRRTVLRQSVQSENKYPFSSSSHSTYVHPPSLALVSFTFLLPVSQHAPRARWSSLSATKSPSSRQRSLRLLRAPPRTFKRRKLNYPSRCLPCSLPSRCAARPA</sequence>
<evidence type="ECO:0000256" key="9">
    <source>
        <dbReference type="ARBA" id="ARBA00023224"/>
    </source>
</evidence>
<dbReference type="AlphaFoldDB" id="S7Q7U2"/>
<feature type="transmembrane region" description="Helical" evidence="10">
    <location>
        <begin position="29"/>
        <end position="51"/>
    </location>
</feature>
<accession>S7Q7U2</accession>
<proteinExistence type="inferred from homology"/>
<keyword evidence="12" id="KW-1185">Reference proteome</keyword>
<evidence type="ECO:0000256" key="6">
    <source>
        <dbReference type="ARBA" id="ARBA00023040"/>
    </source>
</evidence>
<evidence type="ECO:0000256" key="8">
    <source>
        <dbReference type="ARBA" id="ARBA00023170"/>
    </source>
</evidence>
<evidence type="ECO:0000256" key="5">
    <source>
        <dbReference type="ARBA" id="ARBA00022989"/>
    </source>
</evidence>
<dbReference type="HOGENOM" id="CLU_027592_0_1_1"/>
<dbReference type="Proteomes" id="UP000030669">
    <property type="component" value="Unassembled WGS sequence"/>
</dbReference>
<evidence type="ECO:0000256" key="3">
    <source>
        <dbReference type="ARBA" id="ARBA00022507"/>
    </source>
</evidence>
<keyword evidence="7 10" id="KW-0472">Membrane</keyword>
<dbReference type="STRING" id="670483.S7Q7U2"/>
<dbReference type="PANTHER" id="PTHR28097:SF1">
    <property type="entry name" value="PHEROMONE A FACTOR RECEPTOR"/>
    <property type="match status" value="1"/>
</dbReference>
<dbReference type="PRINTS" id="PR00899">
    <property type="entry name" value="GPCRSTE3"/>
</dbReference>
<dbReference type="RefSeq" id="XP_007865676.1">
    <property type="nucleotide sequence ID" value="XM_007867485.1"/>
</dbReference>
<evidence type="ECO:0000256" key="2">
    <source>
        <dbReference type="ARBA" id="ARBA00011085"/>
    </source>
</evidence>